<reference evidence="1 2" key="1">
    <citation type="submission" date="2016-02" db="EMBL/GenBank/DDBJ databases">
        <authorList>
            <person name="Wen L."/>
            <person name="He K."/>
            <person name="Yang H."/>
        </authorList>
    </citation>
    <scope>NUCLEOTIDE SEQUENCE [LARGE SCALE GENOMIC DNA]</scope>
    <source>
        <strain evidence="1 2">KLE1704</strain>
    </source>
</reference>
<evidence type="ECO:0000313" key="2">
    <source>
        <dbReference type="Proteomes" id="UP000070319"/>
    </source>
</evidence>
<gene>
    <name evidence="1" type="ORF">HMPREF2531_05313</name>
</gene>
<dbReference type="EMBL" id="LTDF01000178">
    <property type="protein sequence ID" value="KXT40537.1"/>
    <property type="molecule type" value="Genomic_DNA"/>
</dbReference>
<evidence type="ECO:0000313" key="1">
    <source>
        <dbReference type="EMBL" id="KXT40537.1"/>
    </source>
</evidence>
<accession>A0A139KMV8</accession>
<proteinExistence type="predicted"/>
<organism evidence="1">
    <name type="scientific">Bacteroides intestinalis</name>
    <dbReference type="NCBI Taxonomy" id="329854"/>
    <lineage>
        <taxon>Bacteria</taxon>
        <taxon>Pseudomonadati</taxon>
        <taxon>Bacteroidota</taxon>
        <taxon>Bacteroidia</taxon>
        <taxon>Bacteroidales</taxon>
        <taxon>Bacteroidaceae</taxon>
        <taxon>Bacteroides</taxon>
    </lineage>
</organism>
<name>A0A139KMV8_9BACE</name>
<sequence length="197" mass="23312">MNSRALRVEFSKLWINFRLGGITILSPLLFRPSRNYLLSSVAVISSDTRNTNLMMITHKYGGKKAMNNGRWQPHEDQFVRDNANKMTPEQMSEVLNRSPLAVQLYMHRKHIVVGQTVKRNLVQEMLRIKFRHPENFMPTRTFYREVGINQMRWWDIFHGRKNINQQEYLALSNYFGITLEEAFAARQLCIFEEESND</sequence>
<dbReference type="PATRIC" id="fig|329854.7.peg.5385"/>
<protein>
    <submittedName>
        <fullName evidence="1">Uncharacterized protein</fullName>
    </submittedName>
</protein>
<dbReference type="Proteomes" id="UP000070319">
    <property type="component" value="Unassembled WGS sequence"/>
</dbReference>
<dbReference type="AlphaFoldDB" id="A0A139KMV8"/>
<comment type="caution">
    <text evidence="1">The sequence shown here is derived from an EMBL/GenBank/DDBJ whole genome shotgun (WGS) entry which is preliminary data.</text>
</comment>